<evidence type="ECO:0000313" key="3">
    <source>
        <dbReference type="Proteomes" id="UP000289886"/>
    </source>
</evidence>
<evidence type="ECO:0000313" key="2">
    <source>
        <dbReference type="EMBL" id="RXM32200.1"/>
    </source>
</evidence>
<feature type="region of interest" description="Disordered" evidence="1">
    <location>
        <begin position="87"/>
        <end position="184"/>
    </location>
</feature>
<dbReference type="Proteomes" id="UP000289886">
    <property type="component" value="Unassembled WGS sequence"/>
</dbReference>
<accession>A0A444UAJ9</accession>
<gene>
    <name evidence="2" type="ORF">EOD39_6309</name>
</gene>
<keyword evidence="3" id="KW-1185">Reference proteome</keyword>
<feature type="compositionally biased region" description="Basic and acidic residues" evidence="1">
    <location>
        <begin position="118"/>
        <end position="127"/>
    </location>
</feature>
<comment type="caution">
    <text evidence="2">The sequence shown here is derived from an EMBL/GenBank/DDBJ whole genome shotgun (WGS) entry which is preliminary data.</text>
</comment>
<dbReference type="EMBL" id="SCEB01214934">
    <property type="protein sequence ID" value="RXM32200.1"/>
    <property type="molecule type" value="Genomic_DNA"/>
</dbReference>
<sequence>MQLRDTKRRSCQLGGCLDLRLTTGLTKERTGTTWTSIITVKQMEKQQTTEIIEKNMKTYKRCEQAFNRGEVETAEEWIRLKAVPSPQEVELPVPKKGRRGGAKAAAKKQVPVPAPMRVEPECQEPKKGKPKSGRWDGYLRLSRPQVGALPAGKGATPLLTAPALERRRDDRRAAGKPTSVLLRP</sequence>
<reference evidence="2 3" key="1">
    <citation type="submission" date="2019-01" db="EMBL/GenBank/DDBJ databases">
        <title>Draft Genome and Complete Hox-Cluster Characterization of the Sterlet Sturgeon (Acipenser ruthenus).</title>
        <authorList>
            <person name="Wei Q."/>
        </authorList>
    </citation>
    <scope>NUCLEOTIDE SEQUENCE [LARGE SCALE GENOMIC DNA]</scope>
    <source>
        <strain evidence="2">WHYD16114868_AA</strain>
        <tissue evidence="2">Blood</tissue>
    </source>
</reference>
<organism evidence="2 3">
    <name type="scientific">Acipenser ruthenus</name>
    <name type="common">Sterlet sturgeon</name>
    <dbReference type="NCBI Taxonomy" id="7906"/>
    <lineage>
        <taxon>Eukaryota</taxon>
        <taxon>Metazoa</taxon>
        <taxon>Chordata</taxon>
        <taxon>Craniata</taxon>
        <taxon>Vertebrata</taxon>
        <taxon>Euteleostomi</taxon>
        <taxon>Actinopterygii</taxon>
        <taxon>Chondrostei</taxon>
        <taxon>Acipenseriformes</taxon>
        <taxon>Acipenseridae</taxon>
        <taxon>Acipenser</taxon>
    </lineage>
</organism>
<name>A0A444UAJ9_ACIRT</name>
<feature type="compositionally biased region" description="Basic and acidic residues" evidence="1">
    <location>
        <begin position="164"/>
        <end position="173"/>
    </location>
</feature>
<evidence type="ECO:0000256" key="1">
    <source>
        <dbReference type="SAM" id="MobiDB-lite"/>
    </source>
</evidence>
<proteinExistence type="predicted"/>
<protein>
    <submittedName>
        <fullName evidence="2">Uncharacterized protein</fullName>
    </submittedName>
</protein>
<dbReference type="AlphaFoldDB" id="A0A444UAJ9"/>
<feature type="compositionally biased region" description="Low complexity" evidence="1">
    <location>
        <begin position="102"/>
        <end position="111"/>
    </location>
</feature>